<dbReference type="AlphaFoldDB" id="A0AAV7V529"/>
<accession>A0AAV7V529</accession>
<evidence type="ECO:0000313" key="3">
    <source>
        <dbReference type="Proteomes" id="UP001066276"/>
    </source>
</evidence>
<reference evidence="2" key="1">
    <citation type="journal article" date="2022" name="bioRxiv">
        <title>Sequencing and chromosome-scale assembly of the giantPleurodeles waltlgenome.</title>
        <authorList>
            <person name="Brown T."/>
            <person name="Elewa A."/>
            <person name="Iarovenko S."/>
            <person name="Subramanian E."/>
            <person name="Araus A.J."/>
            <person name="Petzold A."/>
            <person name="Susuki M."/>
            <person name="Suzuki K.-i.T."/>
            <person name="Hayashi T."/>
            <person name="Toyoda A."/>
            <person name="Oliveira C."/>
            <person name="Osipova E."/>
            <person name="Leigh N.D."/>
            <person name="Simon A."/>
            <person name="Yun M.H."/>
        </authorList>
    </citation>
    <scope>NUCLEOTIDE SEQUENCE</scope>
    <source>
        <strain evidence="2">20211129_DDA</strain>
        <tissue evidence="2">Liver</tissue>
    </source>
</reference>
<dbReference type="EMBL" id="JANPWB010000003">
    <property type="protein sequence ID" value="KAJ1196564.1"/>
    <property type="molecule type" value="Genomic_DNA"/>
</dbReference>
<name>A0AAV7V529_PLEWA</name>
<feature type="region of interest" description="Disordered" evidence="1">
    <location>
        <begin position="83"/>
        <end position="103"/>
    </location>
</feature>
<sequence>MVAEELECSLTRPEYPVTDNCLEQHRILMPPPFAPENVLSLESYSGARGGCSGTRPGAAACFSLGPRIFLICGPRVKHKRCQKAEKAQHKQIRTPPGNRKVKH</sequence>
<evidence type="ECO:0000313" key="2">
    <source>
        <dbReference type="EMBL" id="KAJ1196564.1"/>
    </source>
</evidence>
<keyword evidence="3" id="KW-1185">Reference proteome</keyword>
<protein>
    <submittedName>
        <fullName evidence="2">Uncharacterized protein</fullName>
    </submittedName>
</protein>
<gene>
    <name evidence="2" type="ORF">NDU88_000430</name>
</gene>
<comment type="caution">
    <text evidence="2">The sequence shown here is derived from an EMBL/GenBank/DDBJ whole genome shotgun (WGS) entry which is preliminary data.</text>
</comment>
<evidence type="ECO:0000256" key="1">
    <source>
        <dbReference type="SAM" id="MobiDB-lite"/>
    </source>
</evidence>
<organism evidence="2 3">
    <name type="scientific">Pleurodeles waltl</name>
    <name type="common">Iberian ribbed newt</name>
    <dbReference type="NCBI Taxonomy" id="8319"/>
    <lineage>
        <taxon>Eukaryota</taxon>
        <taxon>Metazoa</taxon>
        <taxon>Chordata</taxon>
        <taxon>Craniata</taxon>
        <taxon>Vertebrata</taxon>
        <taxon>Euteleostomi</taxon>
        <taxon>Amphibia</taxon>
        <taxon>Batrachia</taxon>
        <taxon>Caudata</taxon>
        <taxon>Salamandroidea</taxon>
        <taxon>Salamandridae</taxon>
        <taxon>Pleurodelinae</taxon>
        <taxon>Pleurodeles</taxon>
    </lineage>
</organism>
<proteinExistence type="predicted"/>
<dbReference type="Proteomes" id="UP001066276">
    <property type="component" value="Chromosome 2_1"/>
</dbReference>